<accession>A0A0F9RVG8</accession>
<name>A0A0F9RVG8_9ZZZZ</name>
<dbReference type="EMBL" id="LAZR01002529">
    <property type="protein sequence ID" value="KKN28866.1"/>
    <property type="molecule type" value="Genomic_DNA"/>
</dbReference>
<comment type="caution">
    <text evidence="1">The sequence shown here is derived from an EMBL/GenBank/DDBJ whole genome shotgun (WGS) entry which is preliminary data.</text>
</comment>
<evidence type="ECO:0000313" key="1">
    <source>
        <dbReference type="EMBL" id="KKN28866.1"/>
    </source>
</evidence>
<sequence>MVRPIFFIRKKLLYTVDCNRCNDADDKGYYKVASKVKRKGVSMKSSEEFAKDGKPYYVGFWCVDCMQAANLLW</sequence>
<proteinExistence type="predicted"/>
<reference evidence="1" key="1">
    <citation type="journal article" date="2015" name="Nature">
        <title>Complex archaea that bridge the gap between prokaryotes and eukaryotes.</title>
        <authorList>
            <person name="Spang A."/>
            <person name="Saw J.H."/>
            <person name="Jorgensen S.L."/>
            <person name="Zaremba-Niedzwiedzka K."/>
            <person name="Martijn J."/>
            <person name="Lind A.E."/>
            <person name="van Eijk R."/>
            <person name="Schleper C."/>
            <person name="Guy L."/>
            <person name="Ettema T.J."/>
        </authorList>
    </citation>
    <scope>NUCLEOTIDE SEQUENCE</scope>
</reference>
<dbReference type="AlphaFoldDB" id="A0A0F9RVG8"/>
<protein>
    <submittedName>
        <fullName evidence="1">Uncharacterized protein</fullName>
    </submittedName>
</protein>
<gene>
    <name evidence="1" type="ORF">LCGC14_0850060</name>
</gene>
<organism evidence="1">
    <name type="scientific">marine sediment metagenome</name>
    <dbReference type="NCBI Taxonomy" id="412755"/>
    <lineage>
        <taxon>unclassified sequences</taxon>
        <taxon>metagenomes</taxon>
        <taxon>ecological metagenomes</taxon>
    </lineage>
</organism>